<dbReference type="Proteomes" id="UP000297065">
    <property type="component" value="Chromosome"/>
</dbReference>
<dbReference type="OrthoDB" id="5460210at2"/>
<dbReference type="AlphaFoldDB" id="A0A4V1CXJ7"/>
<reference evidence="1 2" key="1">
    <citation type="submission" date="2019-02" db="EMBL/GenBank/DDBJ databases">
        <title>Complete Genome Sequence of Desulfovibrio desulfuricans IC1, a Sulfonate Utilizing Anaerobe.</title>
        <authorList>
            <person name="Day L.A."/>
            <person name="De Leon K.B."/>
            <person name="Wall J.D."/>
        </authorList>
    </citation>
    <scope>NUCLEOTIDE SEQUENCE [LARGE SCALE GENOMIC DNA]</scope>
    <source>
        <strain evidence="1 2">IC1</strain>
    </source>
</reference>
<proteinExistence type="predicted"/>
<name>A0A4V1CXJ7_DESDE</name>
<organism evidence="1 2">
    <name type="scientific">Desulfovibrio desulfuricans</name>
    <dbReference type="NCBI Taxonomy" id="876"/>
    <lineage>
        <taxon>Bacteria</taxon>
        <taxon>Pseudomonadati</taxon>
        <taxon>Thermodesulfobacteriota</taxon>
        <taxon>Desulfovibrionia</taxon>
        <taxon>Desulfovibrionales</taxon>
        <taxon>Desulfovibrionaceae</taxon>
        <taxon>Desulfovibrio</taxon>
    </lineage>
</organism>
<sequence length="134" mass="15809">MPISDHLDDLQRVCAKAVQQHNWPLEKVFRSGLMSIREYSADYDTLIDDNNPFYQEFTHCSQQDAISEDDLFSLFECLVIFIRMRQMVAPGLRLSAKEQSVLEYFETCGEWTACDETVVSQWYWKHLPETSRHH</sequence>
<protein>
    <submittedName>
        <fullName evidence="1">Uncharacterized protein</fullName>
    </submittedName>
</protein>
<gene>
    <name evidence="1" type="ORF">DDIC_11365</name>
</gene>
<dbReference type="RefSeq" id="WP_136400544.1">
    <property type="nucleotide sequence ID" value="NZ_CP036295.1"/>
</dbReference>
<accession>A0A4V1CXJ7</accession>
<dbReference type="EMBL" id="CP036295">
    <property type="protein sequence ID" value="QCC86460.1"/>
    <property type="molecule type" value="Genomic_DNA"/>
</dbReference>
<evidence type="ECO:0000313" key="1">
    <source>
        <dbReference type="EMBL" id="QCC86460.1"/>
    </source>
</evidence>
<evidence type="ECO:0000313" key="2">
    <source>
        <dbReference type="Proteomes" id="UP000297065"/>
    </source>
</evidence>